<dbReference type="GO" id="GO:1900376">
    <property type="term" value="P:regulation of secondary metabolite biosynthetic process"/>
    <property type="evidence" value="ECO:0007669"/>
    <property type="project" value="TreeGrafter"/>
</dbReference>
<dbReference type="InterPro" id="IPR002481">
    <property type="entry name" value="FUR"/>
</dbReference>
<keyword evidence="3 7" id="KW-0862">Zinc</keyword>
<dbReference type="SUPFAM" id="SSF46785">
    <property type="entry name" value="Winged helix' DNA-binding domain"/>
    <property type="match status" value="1"/>
</dbReference>
<evidence type="ECO:0000256" key="7">
    <source>
        <dbReference type="PIRSR" id="PIRSR602481-1"/>
    </source>
</evidence>
<evidence type="ECO:0000256" key="4">
    <source>
        <dbReference type="ARBA" id="ARBA00023015"/>
    </source>
</evidence>
<dbReference type="GO" id="GO:0000976">
    <property type="term" value="F:transcription cis-regulatory region binding"/>
    <property type="evidence" value="ECO:0007669"/>
    <property type="project" value="TreeGrafter"/>
</dbReference>
<evidence type="ECO:0000256" key="5">
    <source>
        <dbReference type="ARBA" id="ARBA00023125"/>
    </source>
</evidence>
<dbReference type="EMBL" id="VBAO01000178">
    <property type="protein sequence ID" value="TMI81252.1"/>
    <property type="molecule type" value="Genomic_DNA"/>
</dbReference>
<evidence type="ECO:0000313" key="9">
    <source>
        <dbReference type="EMBL" id="TMI81252.1"/>
    </source>
</evidence>
<dbReference type="Gene3D" id="3.30.1490.190">
    <property type="match status" value="1"/>
</dbReference>
<feature type="binding site" evidence="8">
    <location>
        <position position="127"/>
    </location>
    <ligand>
        <name>Fe cation</name>
        <dbReference type="ChEBI" id="CHEBI:24875"/>
    </ligand>
</feature>
<gene>
    <name evidence="9" type="ORF">E6H04_07260</name>
</gene>
<name>A0A537JD37_9BACT</name>
<accession>A0A537JD37</accession>
<feature type="binding site" evidence="7">
    <location>
        <position position="135"/>
    </location>
    <ligand>
        <name>Zn(2+)</name>
        <dbReference type="ChEBI" id="CHEBI:29105"/>
    </ligand>
</feature>
<evidence type="ECO:0000256" key="2">
    <source>
        <dbReference type="ARBA" id="ARBA00022491"/>
    </source>
</evidence>
<dbReference type="InterPro" id="IPR043135">
    <property type="entry name" value="Fur_C"/>
</dbReference>
<keyword evidence="4" id="KW-0805">Transcription regulation</keyword>
<comment type="cofactor">
    <cofactor evidence="8">
        <name>Mn(2+)</name>
        <dbReference type="ChEBI" id="CHEBI:29035"/>
    </cofactor>
    <cofactor evidence="8">
        <name>Fe(2+)</name>
        <dbReference type="ChEBI" id="CHEBI:29033"/>
    </cofactor>
    <text evidence="8">Binds 1 Mn(2+) or Fe(2+) ion per subunit.</text>
</comment>
<dbReference type="Proteomes" id="UP000320048">
    <property type="component" value="Unassembled WGS sequence"/>
</dbReference>
<feature type="binding site" evidence="7">
    <location>
        <position position="93"/>
    </location>
    <ligand>
        <name>Zn(2+)</name>
        <dbReference type="ChEBI" id="CHEBI:29105"/>
    </ligand>
</feature>
<evidence type="ECO:0000256" key="8">
    <source>
        <dbReference type="PIRSR" id="PIRSR602481-2"/>
    </source>
</evidence>
<dbReference type="InterPro" id="IPR036388">
    <property type="entry name" value="WH-like_DNA-bd_sf"/>
</dbReference>
<evidence type="ECO:0000256" key="3">
    <source>
        <dbReference type="ARBA" id="ARBA00022833"/>
    </source>
</evidence>
<evidence type="ECO:0000313" key="10">
    <source>
        <dbReference type="Proteomes" id="UP000320048"/>
    </source>
</evidence>
<feature type="binding site" evidence="7">
    <location>
        <position position="138"/>
    </location>
    <ligand>
        <name>Zn(2+)</name>
        <dbReference type="ChEBI" id="CHEBI:29105"/>
    </ligand>
</feature>
<evidence type="ECO:0000256" key="1">
    <source>
        <dbReference type="ARBA" id="ARBA00007957"/>
    </source>
</evidence>
<feature type="binding site" evidence="8">
    <location>
        <position position="89"/>
    </location>
    <ligand>
        <name>Fe cation</name>
        <dbReference type="ChEBI" id="CHEBI:24875"/>
    </ligand>
</feature>
<dbReference type="AlphaFoldDB" id="A0A537JD37"/>
<dbReference type="Pfam" id="PF01475">
    <property type="entry name" value="FUR"/>
    <property type="match status" value="1"/>
</dbReference>
<dbReference type="InterPro" id="IPR036390">
    <property type="entry name" value="WH_DNA-bd_sf"/>
</dbReference>
<protein>
    <submittedName>
        <fullName evidence="9">Transcriptional repressor</fullName>
    </submittedName>
</protein>
<dbReference type="GO" id="GO:0008270">
    <property type="term" value="F:zinc ion binding"/>
    <property type="evidence" value="ECO:0007669"/>
    <property type="project" value="TreeGrafter"/>
</dbReference>
<dbReference type="GO" id="GO:0003700">
    <property type="term" value="F:DNA-binding transcription factor activity"/>
    <property type="evidence" value="ECO:0007669"/>
    <property type="project" value="InterPro"/>
</dbReference>
<keyword evidence="7" id="KW-0479">Metal-binding</keyword>
<reference evidence="9 10" key="1">
    <citation type="journal article" date="2019" name="Nat. Microbiol.">
        <title>Mediterranean grassland soil C-N compound turnover is dependent on rainfall and depth, and is mediated by genomically divergent microorganisms.</title>
        <authorList>
            <person name="Diamond S."/>
            <person name="Andeer P.F."/>
            <person name="Li Z."/>
            <person name="Crits-Christoph A."/>
            <person name="Burstein D."/>
            <person name="Anantharaman K."/>
            <person name="Lane K.R."/>
            <person name="Thomas B.C."/>
            <person name="Pan C."/>
            <person name="Northen T.R."/>
            <person name="Banfield J.F."/>
        </authorList>
    </citation>
    <scope>NUCLEOTIDE SEQUENCE [LARGE SCALE GENOMIC DNA]</scope>
    <source>
        <strain evidence="9">NP_7</strain>
    </source>
</reference>
<dbReference type="CDD" id="cd07153">
    <property type="entry name" value="Fur_like"/>
    <property type="match status" value="1"/>
</dbReference>
<keyword evidence="2" id="KW-0678">Repressor</keyword>
<evidence type="ECO:0000256" key="6">
    <source>
        <dbReference type="ARBA" id="ARBA00023163"/>
    </source>
</evidence>
<keyword evidence="8" id="KW-0408">Iron</keyword>
<dbReference type="Gene3D" id="1.10.10.10">
    <property type="entry name" value="Winged helix-like DNA-binding domain superfamily/Winged helix DNA-binding domain"/>
    <property type="match status" value="1"/>
</dbReference>
<keyword evidence="5" id="KW-0238">DNA-binding</keyword>
<comment type="caution">
    <text evidence="9">The sequence shown here is derived from an EMBL/GenBank/DDBJ whole genome shotgun (WGS) entry which is preliminary data.</text>
</comment>
<feature type="binding site" evidence="7">
    <location>
        <position position="96"/>
    </location>
    <ligand>
        <name>Zn(2+)</name>
        <dbReference type="ChEBI" id="CHEBI:29105"/>
    </ligand>
</feature>
<keyword evidence="6" id="KW-0804">Transcription</keyword>
<comment type="similarity">
    <text evidence="1">Belongs to the Fur family.</text>
</comment>
<feature type="binding site" evidence="8">
    <location>
        <position position="87"/>
    </location>
    <ligand>
        <name>Fe cation</name>
        <dbReference type="ChEBI" id="CHEBI:24875"/>
    </ligand>
</feature>
<proteinExistence type="inferred from homology"/>
<dbReference type="GO" id="GO:0045892">
    <property type="term" value="P:negative regulation of DNA-templated transcription"/>
    <property type="evidence" value="ECO:0007669"/>
    <property type="project" value="TreeGrafter"/>
</dbReference>
<comment type="cofactor">
    <cofactor evidence="7">
        <name>Zn(2+)</name>
        <dbReference type="ChEBI" id="CHEBI:29105"/>
    </cofactor>
    <text evidence="7">Binds 1 zinc ion per subunit.</text>
</comment>
<dbReference type="PANTHER" id="PTHR33202">
    <property type="entry name" value="ZINC UPTAKE REGULATION PROTEIN"/>
    <property type="match status" value="1"/>
</dbReference>
<organism evidence="9 10">
    <name type="scientific">Candidatus Segetimicrobium genomatis</name>
    <dbReference type="NCBI Taxonomy" id="2569760"/>
    <lineage>
        <taxon>Bacteria</taxon>
        <taxon>Bacillati</taxon>
        <taxon>Candidatus Sysuimicrobiota</taxon>
        <taxon>Candidatus Sysuimicrobiia</taxon>
        <taxon>Candidatus Sysuimicrobiales</taxon>
        <taxon>Candidatus Segetimicrobiaceae</taxon>
        <taxon>Candidatus Segetimicrobium</taxon>
    </lineage>
</organism>
<sequence length="142" mass="15584">MPDAGRFATLLKQARLRVTPQRLAILQALATGKHVATCQAIWARARRATGGLGQMTTYRILERLHAAGLIEQFDLGGVAHFGLADRHHDHVICQRCGSVEPTETCLLGPHGDLTARLRRSGFVVKHHRLDLYGVCRACRAGT</sequence>
<dbReference type="PANTHER" id="PTHR33202:SF7">
    <property type="entry name" value="FERRIC UPTAKE REGULATION PROTEIN"/>
    <property type="match status" value="1"/>
</dbReference>